<evidence type="ECO:0000259" key="1">
    <source>
        <dbReference type="Pfam" id="PF22924"/>
    </source>
</evidence>
<dbReference type="Pfam" id="PF22924">
    <property type="entry name" value="ACOX_C_alpha1"/>
    <property type="match status" value="1"/>
</dbReference>
<dbReference type="InterPro" id="IPR036250">
    <property type="entry name" value="AcylCo_DH-like_C"/>
</dbReference>
<comment type="caution">
    <text evidence="2">The sequence shown here is derived from an EMBL/GenBank/DDBJ whole genome shotgun (WGS) entry which is preliminary data.</text>
</comment>
<dbReference type="SUPFAM" id="SSF47203">
    <property type="entry name" value="Acyl-CoA dehydrogenase C-terminal domain-like"/>
    <property type="match status" value="1"/>
</dbReference>
<reference evidence="2 3" key="1">
    <citation type="journal article" date="2017" name="Nat. Commun.">
        <title>Genome assembly with in vitro proximity ligation data and whole-genome triplication in lettuce.</title>
        <authorList>
            <person name="Reyes-Chin-Wo S."/>
            <person name="Wang Z."/>
            <person name="Yang X."/>
            <person name="Kozik A."/>
            <person name="Arikit S."/>
            <person name="Song C."/>
            <person name="Xia L."/>
            <person name="Froenicke L."/>
            <person name="Lavelle D.O."/>
            <person name="Truco M.J."/>
            <person name="Xia R."/>
            <person name="Zhu S."/>
            <person name="Xu C."/>
            <person name="Xu H."/>
            <person name="Xu X."/>
            <person name="Cox K."/>
            <person name="Korf I."/>
            <person name="Meyers B.C."/>
            <person name="Michelmore R.W."/>
        </authorList>
    </citation>
    <scope>NUCLEOTIDE SEQUENCE [LARGE SCALE GENOMIC DNA]</scope>
    <source>
        <strain evidence="3">cv. Salinas</strain>
        <tissue evidence="2">Seedlings</tissue>
    </source>
</reference>
<dbReference type="Gene3D" id="1.20.140.10">
    <property type="entry name" value="Butyryl-CoA Dehydrogenase, subunit A, domain 3"/>
    <property type="match status" value="1"/>
</dbReference>
<name>A0A9R1WLX4_LACSA</name>
<dbReference type="EMBL" id="NBSK02000009">
    <property type="protein sequence ID" value="KAJ0184990.1"/>
    <property type="molecule type" value="Genomic_DNA"/>
</dbReference>
<accession>A0A9R1WLX4</accession>
<dbReference type="AlphaFoldDB" id="A0A9R1WLX4"/>
<dbReference type="Proteomes" id="UP000235145">
    <property type="component" value="Unassembled WGS sequence"/>
</dbReference>
<feature type="domain" description="Acyl-CoA oxidase C-alpha1" evidence="1">
    <location>
        <begin position="23"/>
        <end position="53"/>
    </location>
</feature>
<sequence length="109" mass="12392">MPGIPSWSKMDIPMSRVFNLFMYLVSSGLPELFVVYIPTCTYEGDNVVLLLQGKMVKLKNMKVARFLVKTVSELGYKKPVGTTVSQDEIEIWALKDLKMMKWGEVAIDN</sequence>
<evidence type="ECO:0000313" key="2">
    <source>
        <dbReference type="EMBL" id="KAJ0184990.1"/>
    </source>
</evidence>
<keyword evidence="3" id="KW-1185">Reference proteome</keyword>
<protein>
    <recommendedName>
        <fullName evidence="1">Acyl-CoA oxidase C-alpha1 domain-containing protein</fullName>
    </recommendedName>
</protein>
<gene>
    <name evidence="2" type="ORF">LSAT_V11C900479670</name>
</gene>
<dbReference type="InterPro" id="IPR055060">
    <property type="entry name" value="ACOX_C_alpha1"/>
</dbReference>
<organism evidence="2 3">
    <name type="scientific">Lactuca sativa</name>
    <name type="common">Garden lettuce</name>
    <dbReference type="NCBI Taxonomy" id="4236"/>
    <lineage>
        <taxon>Eukaryota</taxon>
        <taxon>Viridiplantae</taxon>
        <taxon>Streptophyta</taxon>
        <taxon>Embryophyta</taxon>
        <taxon>Tracheophyta</taxon>
        <taxon>Spermatophyta</taxon>
        <taxon>Magnoliopsida</taxon>
        <taxon>eudicotyledons</taxon>
        <taxon>Gunneridae</taxon>
        <taxon>Pentapetalae</taxon>
        <taxon>asterids</taxon>
        <taxon>campanulids</taxon>
        <taxon>Asterales</taxon>
        <taxon>Asteraceae</taxon>
        <taxon>Cichorioideae</taxon>
        <taxon>Cichorieae</taxon>
        <taxon>Lactucinae</taxon>
        <taxon>Lactuca</taxon>
    </lineage>
</organism>
<evidence type="ECO:0000313" key="3">
    <source>
        <dbReference type="Proteomes" id="UP000235145"/>
    </source>
</evidence>
<dbReference type="GO" id="GO:0016627">
    <property type="term" value="F:oxidoreductase activity, acting on the CH-CH group of donors"/>
    <property type="evidence" value="ECO:0007669"/>
    <property type="project" value="InterPro"/>
</dbReference>
<proteinExistence type="predicted"/>